<evidence type="ECO:0000256" key="1">
    <source>
        <dbReference type="SAM" id="MobiDB-lite"/>
    </source>
</evidence>
<dbReference type="InterPro" id="IPR036691">
    <property type="entry name" value="Endo/exonu/phosph_ase_sf"/>
</dbReference>
<accession>A0ABY6JZI5</accession>
<evidence type="ECO:0000313" key="3">
    <source>
        <dbReference type="Proteomes" id="UP001235939"/>
    </source>
</evidence>
<dbReference type="PANTHER" id="PTHR19446">
    <property type="entry name" value="REVERSE TRANSCRIPTASES"/>
    <property type="match status" value="1"/>
</dbReference>
<reference evidence="2 3" key="1">
    <citation type="submission" date="2022-01" db="EMBL/GenBank/DDBJ databases">
        <title>A chromosomal length assembly of Cordylochernes scorpioides.</title>
        <authorList>
            <person name="Zeh D."/>
            <person name="Zeh J."/>
        </authorList>
    </citation>
    <scope>NUCLEOTIDE SEQUENCE [LARGE SCALE GENOMIC DNA]</scope>
    <source>
        <strain evidence="2">IN4F17</strain>
        <tissue evidence="2">Whole Body</tissue>
    </source>
</reference>
<feature type="compositionally biased region" description="Polar residues" evidence="1">
    <location>
        <begin position="1"/>
        <end position="13"/>
    </location>
</feature>
<name>A0ABY6JZI5_9ARAC</name>
<dbReference type="Proteomes" id="UP001235939">
    <property type="component" value="Chromosome 01"/>
</dbReference>
<evidence type="ECO:0008006" key="4">
    <source>
        <dbReference type="Google" id="ProtNLM"/>
    </source>
</evidence>
<organism evidence="2 3">
    <name type="scientific">Cordylochernes scorpioides</name>
    <dbReference type="NCBI Taxonomy" id="51811"/>
    <lineage>
        <taxon>Eukaryota</taxon>
        <taxon>Metazoa</taxon>
        <taxon>Ecdysozoa</taxon>
        <taxon>Arthropoda</taxon>
        <taxon>Chelicerata</taxon>
        <taxon>Arachnida</taxon>
        <taxon>Pseudoscorpiones</taxon>
        <taxon>Cheliferoidea</taxon>
        <taxon>Chernetidae</taxon>
        <taxon>Cordylochernes</taxon>
    </lineage>
</organism>
<dbReference type="Gene3D" id="3.60.10.10">
    <property type="entry name" value="Endonuclease/exonuclease/phosphatase"/>
    <property type="match status" value="1"/>
</dbReference>
<keyword evidence="3" id="KW-1185">Reference proteome</keyword>
<gene>
    <name evidence="2" type="ORF">LAZ67_1003281</name>
</gene>
<sequence length="669" mass="73896">MLMTCRDTSTAAAGSNVAAGTWRKDDPSPPTPPPFTARPGLNLVGDISSPFDAFSLFFTENIFKSIKEETNRYARSIIDRESKKGPLKPHGMLAKWKAVSIRRKHLLAIKWKDVRDVFMLSTVHEGKMMPVKPKTPTREELFKPDAVIDYNKGKWQADLAPKEMAASDMRNRRHVQQILYPWRPYRDLSAEPSFQNQNAKGTYLNLLLDALDLKVCNTRGAITCSQGSSSSSIDISSVSSFLFSFVSGWTSYPTDHYEIRFSLSLPPTPSPLLLLPLLPLSLTSLPSAFNPSLPCLSLTHSPGPSPTPALFFSFLTTAPHPTLSTLYFNLSTLSFSSTAPITSVPALLPSTPPHPLKSLLHCSINDRLRSILDSFFDTPPPRLPPLSLSPFPSYPSPAPSPTPPLTAVELSIALRNLRLKKSCGLDFLPGPFSKWLVNSFPNFFLSFFNSCFSVGHFPSLWKAGRLLLLPKRSTSTDFNHNCRPMILLPILTKLLESLMAFRLSHHFESNHLLHPLQFGFRQRRSTTDALSLLHHNIKIAVSSAVSSLALTSSRPSTTCGIPPFSVDLSPPPAPPLPPPKLPLFPLQPPYTLLLPRVFSLHLSLAGLRPRIHQRSPPLEHFLQPPSLPPLPPPPGVHVQAFADYLQLLVSGPPNSLPSLAQSFLDLIHS</sequence>
<protein>
    <recommendedName>
        <fullName evidence="4">Reverse transcriptase domain-containing protein</fullName>
    </recommendedName>
</protein>
<dbReference type="EMBL" id="CP092863">
    <property type="protein sequence ID" value="UYV61063.1"/>
    <property type="molecule type" value="Genomic_DNA"/>
</dbReference>
<evidence type="ECO:0000313" key="2">
    <source>
        <dbReference type="EMBL" id="UYV61063.1"/>
    </source>
</evidence>
<feature type="region of interest" description="Disordered" evidence="1">
    <location>
        <begin position="1"/>
        <end position="38"/>
    </location>
</feature>
<proteinExistence type="predicted"/>